<name>A0ACC0CS73_9PEZI</name>
<dbReference type="Proteomes" id="UP001497680">
    <property type="component" value="Unassembled WGS sequence"/>
</dbReference>
<organism evidence="1 2">
    <name type="scientific">Hypoxylon rubiginosum</name>
    <dbReference type="NCBI Taxonomy" id="110542"/>
    <lineage>
        <taxon>Eukaryota</taxon>
        <taxon>Fungi</taxon>
        <taxon>Dikarya</taxon>
        <taxon>Ascomycota</taxon>
        <taxon>Pezizomycotina</taxon>
        <taxon>Sordariomycetes</taxon>
        <taxon>Xylariomycetidae</taxon>
        <taxon>Xylariales</taxon>
        <taxon>Hypoxylaceae</taxon>
        <taxon>Hypoxylon</taxon>
    </lineage>
</organism>
<evidence type="ECO:0000313" key="2">
    <source>
        <dbReference type="Proteomes" id="UP001497680"/>
    </source>
</evidence>
<keyword evidence="2" id="KW-1185">Reference proteome</keyword>
<comment type="caution">
    <text evidence="1">The sequence shown here is derived from an EMBL/GenBank/DDBJ whole genome shotgun (WGS) entry which is preliminary data.</text>
</comment>
<evidence type="ECO:0000313" key="1">
    <source>
        <dbReference type="EMBL" id="KAI6083241.1"/>
    </source>
</evidence>
<protein>
    <submittedName>
        <fullName evidence="1">Uncharacterized protein</fullName>
    </submittedName>
</protein>
<accession>A0ACC0CS73</accession>
<reference evidence="1 2" key="1">
    <citation type="journal article" date="2022" name="New Phytol.">
        <title>Ecological generalism drives hyperdiversity of secondary metabolite gene clusters in xylarialean endophytes.</title>
        <authorList>
            <person name="Franco M.E.E."/>
            <person name="Wisecaver J.H."/>
            <person name="Arnold A.E."/>
            <person name="Ju Y.M."/>
            <person name="Slot J.C."/>
            <person name="Ahrendt S."/>
            <person name="Moore L.P."/>
            <person name="Eastman K.E."/>
            <person name="Scott K."/>
            <person name="Konkel Z."/>
            <person name="Mondo S.J."/>
            <person name="Kuo A."/>
            <person name="Hayes R.D."/>
            <person name="Haridas S."/>
            <person name="Andreopoulos B."/>
            <person name="Riley R."/>
            <person name="LaButti K."/>
            <person name="Pangilinan J."/>
            <person name="Lipzen A."/>
            <person name="Amirebrahimi M."/>
            <person name="Yan J."/>
            <person name="Adam C."/>
            <person name="Keymanesh K."/>
            <person name="Ng V."/>
            <person name="Louie K."/>
            <person name="Northen T."/>
            <person name="Drula E."/>
            <person name="Henrissat B."/>
            <person name="Hsieh H.M."/>
            <person name="Youens-Clark K."/>
            <person name="Lutzoni F."/>
            <person name="Miadlikowska J."/>
            <person name="Eastwood D.C."/>
            <person name="Hamelin R.C."/>
            <person name="Grigoriev I.V."/>
            <person name="U'Ren J.M."/>
        </authorList>
    </citation>
    <scope>NUCLEOTIDE SEQUENCE [LARGE SCALE GENOMIC DNA]</scope>
    <source>
        <strain evidence="1 2">ER1909</strain>
    </source>
</reference>
<sequence length="414" mass="46081">MDPGYLDSTPARPPPPGRTSNFTDPESRCYQLIIPIAVFTALIVILVSLRIYSRLRITRSFGADDWLCIAATILTLSYSALILKLLFRPGGGILGIHLWDVPLSHYIEYSKGSLADSVLIRITNTTIKVAFLVFYLRLFSPVTHVRYMIWAGMAVVITFCVVFVVLDIVACAPWPSEHGDWLAPSLLDRCDRIAVDLITAAAYFSVITDFYILFIPLHQIPKLGLSRKRKIGVSLIFLTGFLATCAGIANLVVRSNKKVFDPSDFTWTIVPVYATSLTEINVGLLCHSLPVIFVLFTGRYSNLSKSLSSWVRERRSPWHSPRQSPHQSAGESSTNLATDDSVAPHHSTIPSDSSLSGMRKFIRNIYRSRAQSSERGDTTFTTFEDLTSADLSYHVQLKAVQSKQTEGSRECIQA</sequence>
<dbReference type="EMBL" id="MU394355">
    <property type="protein sequence ID" value="KAI6083241.1"/>
    <property type="molecule type" value="Genomic_DNA"/>
</dbReference>
<proteinExistence type="predicted"/>
<gene>
    <name evidence="1" type="ORF">F4821DRAFT_245233</name>
</gene>